<dbReference type="InterPro" id="IPR029063">
    <property type="entry name" value="SAM-dependent_MTases_sf"/>
</dbReference>
<evidence type="ECO:0000259" key="3">
    <source>
        <dbReference type="PROSITE" id="PS50280"/>
    </source>
</evidence>
<reference evidence="4 5" key="2">
    <citation type="journal article" date="2014" name="BMC Genomics">
        <title>An improved genome of the model marine alga Ostreococcus tauri unfolds by assessing Illumina de novo assemblies.</title>
        <authorList>
            <person name="Blanc-Mathieu R."/>
            <person name="Verhelst B."/>
            <person name="Derelle E."/>
            <person name="Rombauts S."/>
            <person name="Bouget F.Y."/>
            <person name="Carre I."/>
            <person name="Chateau A."/>
            <person name="Eyre-Walker A."/>
            <person name="Grimsley N."/>
            <person name="Moreau H."/>
            <person name="Piegu B."/>
            <person name="Rivals E."/>
            <person name="Schackwitz W."/>
            <person name="Van de Peer Y."/>
            <person name="Piganeau G."/>
        </authorList>
    </citation>
    <scope>NUCLEOTIDE SEQUENCE [LARGE SCALE GENOMIC DNA]</scope>
    <source>
        <strain evidence="5">OTTH 0595 / CCAP 157/2 / RCC745</strain>
    </source>
</reference>
<dbReference type="AlphaFoldDB" id="A0A090M2E9"/>
<dbReference type="InterPro" id="IPR001214">
    <property type="entry name" value="SET_dom"/>
</dbReference>
<dbReference type="RefSeq" id="XP_003079909.2">
    <property type="nucleotide sequence ID" value="XM_003079861.2"/>
</dbReference>
<dbReference type="Gene3D" id="2.20.110.10">
    <property type="entry name" value="Histone H3 K4-specific methyltransferase SET7/9 N-terminal domain"/>
    <property type="match status" value="1"/>
</dbReference>
<feature type="domain" description="SET" evidence="3">
    <location>
        <begin position="247"/>
        <end position="397"/>
    </location>
</feature>
<dbReference type="Gene3D" id="3.40.50.150">
    <property type="entry name" value="Vaccinia Virus protein VP39"/>
    <property type="match status" value="1"/>
</dbReference>
<dbReference type="Pfam" id="PF02493">
    <property type="entry name" value="MORN"/>
    <property type="match status" value="3"/>
</dbReference>
<evidence type="ECO:0000256" key="2">
    <source>
        <dbReference type="SAM" id="MobiDB-lite"/>
    </source>
</evidence>
<dbReference type="SUPFAM" id="SSF82199">
    <property type="entry name" value="SET domain"/>
    <property type="match status" value="1"/>
</dbReference>
<dbReference type="Gene3D" id="2.170.270.10">
    <property type="entry name" value="SET domain"/>
    <property type="match status" value="1"/>
</dbReference>
<feature type="region of interest" description="Disordered" evidence="2">
    <location>
        <begin position="1"/>
        <end position="69"/>
    </location>
</feature>
<keyword evidence="1" id="KW-0677">Repeat</keyword>
<dbReference type="STRING" id="70448.A0A090M2E9"/>
<proteinExistence type="predicted"/>
<feature type="compositionally biased region" description="Acidic residues" evidence="2">
    <location>
        <begin position="49"/>
        <end position="58"/>
    </location>
</feature>
<evidence type="ECO:0000256" key="1">
    <source>
        <dbReference type="ARBA" id="ARBA00022737"/>
    </source>
</evidence>
<evidence type="ECO:0000313" key="5">
    <source>
        <dbReference type="Proteomes" id="UP000009170"/>
    </source>
</evidence>
<accession>A0A090M2E9</accession>
<dbReference type="SMART" id="SM00698">
    <property type="entry name" value="MORN"/>
    <property type="match status" value="2"/>
</dbReference>
<reference evidence="5" key="1">
    <citation type="journal article" date="2006" name="Proc. Natl. Acad. Sci. U.S.A.">
        <title>Genome analysis of the smallest free-living eukaryote Ostreococcus tauri unveils many unique features.</title>
        <authorList>
            <person name="Derelle E."/>
            <person name="Ferraz C."/>
            <person name="Rombauts S."/>
            <person name="Rouze P."/>
            <person name="Worden A.Z."/>
            <person name="Robbens S."/>
            <person name="Partensky F."/>
            <person name="Degroeve S."/>
            <person name="Echeynie S."/>
            <person name="Cooke R."/>
            <person name="Saeys Y."/>
            <person name="Wuyts J."/>
            <person name="Jabbari K."/>
            <person name="Bowler C."/>
            <person name="Panaud O."/>
            <person name="Piegu B."/>
            <person name="Ball S.G."/>
            <person name="Ral J.-P."/>
            <person name="Bouget F.-Y."/>
            <person name="Piganeau G."/>
            <person name="De Baets B."/>
            <person name="Picard A."/>
            <person name="Delseny M."/>
            <person name="Demaille J."/>
            <person name="Van de Peer Y."/>
            <person name="Moreau H."/>
        </authorList>
    </citation>
    <scope>NUCLEOTIDE SEQUENCE [LARGE SCALE GENOMIC DNA]</scope>
    <source>
        <strain evidence="5">OTTH 0595 / CCAP 157/2 / RCC745</strain>
    </source>
</reference>
<name>A0A090M2E9_OSTTA</name>
<organism evidence="4 5">
    <name type="scientific">Ostreococcus tauri</name>
    <name type="common">Marine green alga</name>
    <dbReference type="NCBI Taxonomy" id="70448"/>
    <lineage>
        <taxon>Eukaryota</taxon>
        <taxon>Viridiplantae</taxon>
        <taxon>Chlorophyta</taxon>
        <taxon>Mamiellophyceae</taxon>
        <taxon>Mamiellales</taxon>
        <taxon>Bathycoccaceae</taxon>
        <taxon>Ostreococcus</taxon>
    </lineage>
</organism>
<dbReference type="SUPFAM" id="SSF82185">
    <property type="entry name" value="Histone H3 K4-specific methyltransferase SET7/9 N-terminal domain"/>
    <property type="match status" value="1"/>
</dbReference>
<dbReference type="SUPFAM" id="SSF53335">
    <property type="entry name" value="S-adenosyl-L-methionine-dependent methyltransferases"/>
    <property type="match status" value="1"/>
</dbReference>
<keyword evidence="5" id="KW-1185">Reference proteome</keyword>
<dbReference type="PANTHER" id="PTHR23084">
    <property type="entry name" value="PHOSPHATIDYLINOSITOL-4-PHOSPHATE 5-KINASE RELATED"/>
    <property type="match status" value="1"/>
</dbReference>
<dbReference type="KEGG" id="ota:OT_ostta06g02730"/>
<dbReference type="InterPro" id="IPR046341">
    <property type="entry name" value="SET_dom_sf"/>
</dbReference>
<dbReference type="InParanoid" id="A0A090M2E9"/>
<dbReference type="PANTHER" id="PTHR23084:SF263">
    <property type="entry name" value="MORN REPEAT-CONTAINING PROTEIN 1"/>
    <property type="match status" value="1"/>
</dbReference>
<dbReference type="OrthoDB" id="411785at2759"/>
<dbReference type="PROSITE" id="PS50280">
    <property type="entry name" value="SET"/>
    <property type="match status" value="1"/>
</dbReference>
<dbReference type="GO" id="GO:0016020">
    <property type="term" value="C:membrane"/>
    <property type="evidence" value="ECO:0007669"/>
    <property type="project" value="UniProtKB-ARBA"/>
</dbReference>
<dbReference type="EMBL" id="CAID01000006">
    <property type="protein sequence ID" value="CEF98395.1"/>
    <property type="molecule type" value="Genomic_DNA"/>
</dbReference>
<comment type="caution">
    <text evidence="4">The sequence shown here is derived from an EMBL/GenBank/DDBJ whole genome shotgun (WGS) entry which is preliminary data.</text>
</comment>
<evidence type="ECO:0000313" key="4">
    <source>
        <dbReference type="EMBL" id="CEF98395.1"/>
    </source>
</evidence>
<dbReference type="Proteomes" id="UP000009170">
    <property type="component" value="Unassembled WGS sequence"/>
</dbReference>
<sequence>MRAYVGDVDARGRPHGRGRATYEDGSAYEGEFERGARHGRGRMTLGVDSESDLSDDDVEGRGRGGGYHDGTWARDAPFGAGTQVSANGCALRGWFDGWRTTGECRTTRDDGETLAYVGELSAVTGWYHGIGTAYDAIGGWEVSAERAEGELASSTACAYGYGRAEDGAEIVLAWTRANVRGIRTRRQNIGDIASERAIVVRLSEGRRLNPRELVRRLNALDAREREGLRRAVERIDGVEVVCECGGTSVEIERYLERARVRVGDTGVFATRAFEPGELVAHFSGKIVSISGDISTLDAERLSRDAVMLRSDDVDDYDVVEQHDEDDPYARSHGVRAMELEREHPSASLAANFARIETKVETNCERVYVEDHPLLGETVFLRAKRRICEGEECTVAPDYFFGWCLDPKSEAGYYENMRCRPPRVTFQRQGDEPELGRVSVKQHGRWRAIYLDKVEQGLSYLTRTGKPEAMPDVLGFQYIRVMARETMNRLSTRRRTGTRALVVAVGLGSGALPLYVANHSSARDVRILTLERSQTVIDACSTAMFVPLHQTLSTKASASSPLRKSMRARPIEVLRCDAFDFFGEAARAHPSVNAVLLDAYDGKGRIPVHIRSVDFIRDLGRTLVRGGFCVCNCWDGKAGSRAARELATFEELLARHVGLVHRVIVEGQEHNVVLVATRTSRA</sequence>
<dbReference type="GeneID" id="9835411"/>
<dbReference type="InterPro" id="IPR003409">
    <property type="entry name" value="MORN"/>
</dbReference>
<protein>
    <submittedName>
        <fullName evidence="4">MORN motif</fullName>
    </submittedName>
</protein>
<gene>
    <name evidence="4" type="ORF">OT_ostta06g02730</name>
</gene>